<gene>
    <name evidence="7" type="ORF">UFOPK1446_00685</name>
</gene>
<keyword evidence="4 5" id="KW-0472">Membrane</keyword>
<organism evidence="7">
    <name type="scientific">freshwater metagenome</name>
    <dbReference type="NCBI Taxonomy" id="449393"/>
    <lineage>
        <taxon>unclassified sequences</taxon>
        <taxon>metagenomes</taxon>
        <taxon>ecological metagenomes</taxon>
    </lineage>
</organism>
<feature type="transmembrane region" description="Helical" evidence="5">
    <location>
        <begin position="143"/>
        <end position="162"/>
    </location>
</feature>
<dbReference type="GO" id="GO:0016020">
    <property type="term" value="C:membrane"/>
    <property type="evidence" value="ECO:0007669"/>
    <property type="project" value="UniProtKB-SubCell"/>
</dbReference>
<dbReference type="InterPro" id="IPR009908">
    <property type="entry name" value="Methylamine_util_MauE"/>
</dbReference>
<feature type="domain" description="Methylamine utilisation protein MauE" evidence="6">
    <location>
        <begin position="21"/>
        <end position="153"/>
    </location>
</feature>
<proteinExistence type="predicted"/>
<keyword evidence="3 5" id="KW-1133">Transmembrane helix</keyword>
<feature type="transmembrane region" description="Helical" evidence="5">
    <location>
        <begin position="93"/>
        <end position="110"/>
    </location>
</feature>
<dbReference type="Pfam" id="PF07291">
    <property type="entry name" value="MauE"/>
    <property type="match status" value="1"/>
</dbReference>
<evidence type="ECO:0000256" key="1">
    <source>
        <dbReference type="ARBA" id="ARBA00004141"/>
    </source>
</evidence>
<feature type="transmembrane region" description="Helical" evidence="5">
    <location>
        <begin position="20"/>
        <end position="39"/>
    </location>
</feature>
<keyword evidence="2 5" id="KW-0812">Transmembrane</keyword>
<accession>A0A6J6C2J4</accession>
<dbReference type="GO" id="GO:0030416">
    <property type="term" value="P:methylamine metabolic process"/>
    <property type="evidence" value="ECO:0007669"/>
    <property type="project" value="InterPro"/>
</dbReference>
<evidence type="ECO:0000313" key="7">
    <source>
        <dbReference type="EMBL" id="CAB4545601.1"/>
    </source>
</evidence>
<name>A0A6J6C2J4_9ZZZZ</name>
<evidence type="ECO:0000259" key="6">
    <source>
        <dbReference type="Pfam" id="PF07291"/>
    </source>
</evidence>
<evidence type="ECO:0000256" key="5">
    <source>
        <dbReference type="SAM" id="Phobius"/>
    </source>
</evidence>
<dbReference type="AlphaFoldDB" id="A0A6J6C2J4"/>
<reference evidence="7" key="1">
    <citation type="submission" date="2020-05" db="EMBL/GenBank/DDBJ databases">
        <authorList>
            <person name="Chiriac C."/>
            <person name="Salcher M."/>
            <person name="Ghai R."/>
            <person name="Kavagutti S V."/>
        </authorList>
    </citation>
    <scope>NUCLEOTIDE SEQUENCE</scope>
</reference>
<evidence type="ECO:0000256" key="3">
    <source>
        <dbReference type="ARBA" id="ARBA00022989"/>
    </source>
</evidence>
<dbReference type="EMBL" id="CAEZSO010000125">
    <property type="protein sequence ID" value="CAB4545601.1"/>
    <property type="molecule type" value="Genomic_DNA"/>
</dbReference>
<evidence type="ECO:0000256" key="4">
    <source>
        <dbReference type="ARBA" id="ARBA00023136"/>
    </source>
</evidence>
<sequence length="182" mass="19704">MSQTYKLKGALPHVHDHGAAVGTAFRISLGIVLLIAGGLKITDLGQSAVAVKAYRLFPQPIQAEVVGYALPPLEILIGVLLIVGLFTRVAATAAALLLVVFIVGIISVWARGLSIECGCFNDGGASASPINPFEYAREIFRDLVLVGMAIWLMVWPRTLWALDSLARPHMHKVYELMNDDQE</sequence>
<protein>
    <submittedName>
        <fullName evidence="7">Unannotated protein</fullName>
    </submittedName>
</protein>
<evidence type="ECO:0000256" key="2">
    <source>
        <dbReference type="ARBA" id="ARBA00022692"/>
    </source>
</evidence>
<comment type="subcellular location">
    <subcellularLocation>
        <location evidence="1">Membrane</location>
        <topology evidence="1">Multi-pass membrane protein</topology>
    </subcellularLocation>
</comment>
<feature type="transmembrane region" description="Helical" evidence="5">
    <location>
        <begin position="65"/>
        <end position="86"/>
    </location>
</feature>